<keyword evidence="4" id="KW-1185">Reference proteome</keyword>
<evidence type="ECO:0000313" key="3">
    <source>
        <dbReference type="EMBL" id="GGN86470.1"/>
    </source>
</evidence>
<dbReference type="Pfam" id="PF04235">
    <property type="entry name" value="DUF418"/>
    <property type="match status" value="1"/>
</dbReference>
<comment type="caution">
    <text evidence="3">The sequence shown here is derived from an EMBL/GenBank/DDBJ whole genome shotgun (WGS) entry which is preliminary data.</text>
</comment>
<organism evidence="3 4">
    <name type="scientific">Agrococcus terreus</name>
    <dbReference type="NCBI Taxonomy" id="574649"/>
    <lineage>
        <taxon>Bacteria</taxon>
        <taxon>Bacillati</taxon>
        <taxon>Actinomycetota</taxon>
        <taxon>Actinomycetes</taxon>
        <taxon>Micrococcales</taxon>
        <taxon>Microbacteriaceae</taxon>
        <taxon>Agrococcus</taxon>
    </lineage>
</organism>
<keyword evidence="1" id="KW-0472">Membrane</keyword>
<accession>A0ABQ2KM54</accession>
<dbReference type="PANTHER" id="PTHR30590:SF2">
    <property type="entry name" value="INNER MEMBRANE PROTEIN"/>
    <property type="match status" value="1"/>
</dbReference>
<feature type="transmembrane region" description="Helical" evidence="1">
    <location>
        <begin position="311"/>
        <end position="330"/>
    </location>
</feature>
<gene>
    <name evidence="3" type="ORF">GCM10010968_20120</name>
</gene>
<feature type="transmembrane region" description="Helical" evidence="1">
    <location>
        <begin position="268"/>
        <end position="290"/>
    </location>
</feature>
<keyword evidence="1" id="KW-1133">Transmembrane helix</keyword>
<proteinExistence type="predicted"/>
<dbReference type="EMBL" id="BMLM01000002">
    <property type="protein sequence ID" value="GGN86470.1"/>
    <property type="molecule type" value="Genomic_DNA"/>
</dbReference>
<feature type="transmembrane region" description="Helical" evidence="1">
    <location>
        <begin position="178"/>
        <end position="208"/>
    </location>
</feature>
<feature type="transmembrane region" description="Helical" evidence="1">
    <location>
        <begin position="228"/>
        <end position="248"/>
    </location>
</feature>
<dbReference type="InterPro" id="IPR052529">
    <property type="entry name" value="Bact_Transport_Assoc"/>
</dbReference>
<evidence type="ECO:0000259" key="2">
    <source>
        <dbReference type="Pfam" id="PF04235"/>
    </source>
</evidence>
<feature type="transmembrane region" description="Helical" evidence="1">
    <location>
        <begin position="130"/>
        <end position="158"/>
    </location>
</feature>
<dbReference type="Proteomes" id="UP000626982">
    <property type="component" value="Unassembled WGS sequence"/>
</dbReference>
<reference evidence="4" key="1">
    <citation type="journal article" date="2019" name="Int. J. Syst. Evol. Microbiol.">
        <title>The Global Catalogue of Microorganisms (GCM) 10K type strain sequencing project: providing services to taxonomists for standard genome sequencing and annotation.</title>
        <authorList>
            <consortium name="The Broad Institute Genomics Platform"/>
            <consortium name="The Broad Institute Genome Sequencing Center for Infectious Disease"/>
            <person name="Wu L."/>
            <person name="Ma J."/>
        </authorList>
    </citation>
    <scope>NUCLEOTIDE SEQUENCE [LARGE SCALE GENOMIC DNA]</scope>
    <source>
        <strain evidence="4">CGMCC 1.6960</strain>
    </source>
</reference>
<keyword evidence="1" id="KW-0812">Transmembrane</keyword>
<feature type="transmembrane region" description="Helical" evidence="1">
    <location>
        <begin position="107"/>
        <end position="123"/>
    </location>
</feature>
<dbReference type="InterPro" id="IPR007349">
    <property type="entry name" value="DUF418"/>
</dbReference>
<evidence type="ECO:0000313" key="4">
    <source>
        <dbReference type="Proteomes" id="UP000626982"/>
    </source>
</evidence>
<evidence type="ECO:0000256" key="1">
    <source>
        <dbReference type="SAM" id="Phobius"/>
    </source>
</evidence>
<sequence length="386" mass="40242">MLLLIALANVPWWLYGGEQGFTSAHPTGQEGADLAWQLFSLVAIDGRSYPLFAFLFGYGIWQLYSRQSAAGTPWREARRLLQRRHAWMVALGAVHALLLWLGDIVGAYGLVGLIVVALLLRRSDRALRIVTWVLAGLLLGFGLLGLTSGLVLGSGVAGDVSQFGAPAGLPQPPAESNYLLFAIQSLGMWLVATPAQVFSLTVPLAVVLGMLAARRGLLDRPAEHRATLVRIAIAGILVGWAGGALAAAQHAGALLAPELSWATMGLSSLAGVAGGVGYAALFGLVAAAIGERRGPVSGAIAAVGKRSLSSYLLQSVLFAPLLAAWGLGLGGVLSPLQAAGVAAGVWLVTLVVAAVLERTGRRGPAEVLLRRLAYGRRQVAEPSPLR</sequence>
<name>A0ABQ2KM54_9MICO</name>
<feature type="transmembrane region" description="Helical" evidence="1">
    <location>
        <begin position="336"/>
        <end position="356"/>
    </location>
</feature>
<protein>
    <recommendedName>
        <fullName evidence="2">DUF418 domain-containing protein</fullName>
    </recommendedName>
</protein>
<feature type="domain" description="DUF418" evidence="2">
    <location>
        <begin position="212"/>
        <end position="375"/>
    </location>
</feature>
<dbReference type="PANTHER" id="PTHR30590">
    <property type="entry name" value="INNER MEMBRANE PROTEIN"/>
    <property type="match status" value="1"/>
</dbReference>